<protein>
    <recommendedName>
        <fullName evidence="4">MYND-type domain-containing protein</fullName>
    </recommendedName>
</protein>
<name>A0AAD7H1A8_MYCRO</name>
<dbReference type="SUPFAM" id="SSF144232">
    <property type="entry name" value="HIT/MYND zinc finger-like"/>
    <property type="match status" value="1"/>
</dbReference>
<evidence type="ECO:0000256" key="2">
    <source>
        <dbReference type="ARBA" id="ARBA00022771"/>
    </source>
</evidence>
<dbReference type="Proteomes" id="UP001221757">
    <property type="component" value="Unassembled WGS sequence"/>
</dbReference>
<reference evidence="5" key="1">
    <citation type="submission" date="2023-03" db="EMBL/GenBank/DDBJ databases">
        <title>Massive genome expansion in bonnet fungi (Mycena s.s.) driven by repeated elements and novel gene families across ecological guilds.</title>
        <authorList>
            <consortium name="Lawrence Berkeley National Laboratory"/>
            <person name="Harder C.B."/>
            <person name="Miyauchi S."/>
            <person name="Viragh M."/>
            <person name="Kuo A."/>
            <person name="Thoen E."/>
            <person name="Andreopoulos B."/>
            <person name="Lu D."/>
            <person name="Skrede I."/>
            <person name="Drula E."/>
            <person name="Henrissat B."/>
            <person name="Morin E."/>
            <person name="Kohler A."/>
            <person name="Barry K."/>
            <person name="LaButti K."/>
            <person name="Morin E."/>
            <person name="Salamov A."/>
            <person name="Lipzen A."/>
            <person name="Mereny Z."/>
            <person name="Hegedus B."/>
            <person name="Baldrian P."/>
            <person name="Stursova M."/>
            <person name="Weitz H."/>
            <person name="Taylor A."/>
            <person name="Grigoriev I.V."/>
            <person name="Nagy L.G."/>
            <person name="Martin F."/>
            <person name="Kauserud H."/>
        </authorList>
    </citation>
    <scope>NUCLEOTIDE SEQUENCE</scope>
    <source>
        <strain evidence="5">CBHHK067</strain>
    </source>
</reference>
<evidence type="ECO:0000313" key="5">
    <source>
        <dbReference type="EMBL" id="KAJ7709665.1"/>
    </source>
</evidence>
<dbReference type="AlphaFoldDB" id="A0AAD7H1A8"/>
<evidence type="ECO:0000256" key="1">
    <source>
        <dbReference type="ARBA" id="ARBA00022723"/>
    </source>
</evidence>
<sequence length="262" mass="28995">MSKNGKALFIDGEHHYEAGRIPEAFETYRRAVIQIVDHEDVLQKIPGVPAHFPQEMIALIWQNFIAIFRESGSPFTRGKRKLHSGHPSAPEAYDLVYAFRPSGSSRAHPEFKGPQGKRLLKAMQIIAGFALAILAWNEGDRSTAAKRYQEALDIAATHPPFNAVTPGLMHLDRIVAFEVQEIRKNLAILIDRDAITAEVAGSNQGGLRKEVLNVPHTRIGDDGNILAQQGTFVVATDAGCKKIAYCGVECQKADWKKHKTTH</sequence>
<dbReference type="EMBL" id="JARKIE010000002">
    <property type="protein sequence ID" value="KAJ7709665.1"/>
    <property type="molecule type" value="Genomic_DNA"/>
</dbReference>
<dbReference type="Pfam" id="PF01753">
    <property type="entry name" value="zf-MYND"/>
    <property type="match status" value="1"/>
</dbReference>
<keyword evidence="2" id="KW-0863">Zinc-finger</keyword>
<evidence type="ECO:0000259" key="4">
    <source>
        <dbReference type="Pfam" id="PF01753"/>
    </source>
</evidence>
<proteinExistence type="predicted"/>
<evidence type="ECO:0000256" key="3">
    <source>
        <dbReference type="ARBA" id="ARBA00022833"/>
    </source>
</evidence>
<dbReference type="GO" id="GO:0008270">
    <property type="term" value="F:zinc ion binding"/>
    <property type="evidence" value="ECO:0007669"/>
    <property type="project" value="UniProtKB-KW"/>
</dbReference>
<keyword evidence="3" id="KW-0862">Zinc</keyword>
<dbReference type="Gene3D" id="6.10.140.2220">
    <property type="match status" value="1"/>
</dbReference>
<feature type="domain" description="MYND-type" evidence="4">
    <location>
        <begin position="239"/>
        <end position="260"/>
    </location>
</feature>
<accession>A0AAD7H1A8</accession>
<comment type="caution">
    <text evidence="5">The sequence shown here is derived from an EMBL/GenBank/DDBJ whole genome shotgun (WGS) entry which is preliminary data.</text>
</comment>
<gene>
    <name evidence="5" type="ORF">B0H17DRAFT_1190846</name>
</gene>
<keyword evidence="6" id="KW-1185">Reference proteome</keyword>
<organism evidence="5 6">
    <name type="scientific">Mycena rosella</name>
    <name type="common">Pink bonnet</name>
    <name type="synonym">Agaricus rosellus</name>
    <dbReference type="NCBI Taxonomy" id="1033263"/>
    <lineage>
        <taxon>Eukaryota</taxon>
        <taxon>Fungi</taxon>
        <taxon>Dikarya</taxon>
        <taxon>Basidiomycota</taxon>
        <taxon>Agaricomycotina</taxon>
        <taxon>Agaricomycetes</taxon>
        <taxon>Agaricomycetidae</taxon>
        <taxon>Agaricales</taxon>
        <taxon>Marasmiineae</taxon>
        <taxon>Mycenaceae</taxon>
        <taxon>Mycena</taxon>
    </lineage>
</organism>
<keyword evidence="1" id="KW-0479">Metal-binding</keyword>
<dbReference type="InterPro" id="IPR002893">
    <property type="entry name" value="Znf_MYND"/>
</dbReference>
<evidence type="ECO:0000313" key="6">
    <source>
        <dbReference type="Proteomes" id="UP001221757"/>
    </source>
</evidence>